<reference evidence="1 2" key="1">
    <citation type="journal article" date="2021" name="Hortic Res">
        <title>Chromosome-scale assembly of the Dendrobium chrysotoxum genome enhances the understanding of orchid evolution.</title>
        <authorList>
            <person name="Zhang Y."/>
            <person name="Zhang G.Q."/>
            <person name="Zhang D."/>
            <person name="Liu X.D."/>
            <person name="Xu X.Y."/>
            <person name="Sun W.H."/>
            <person name="Yu X."/>
            <person name="Zhu X."/>
            <person name="Wang Z.W."/>
            <person name="Zhao X."/>
            <person name="Zhong W.Y."/>
            <person name="Chen H."/>
            <person name="Yin W.L."/>
            <person name="Huang T."/>
            <person name="Niu S.C."/>
            <person name="Liu Z.J."/>
        </authorList>
    </citation>
    <scope>NUCLEOTIDE SEQUENCE [LARGE SCALE GENOMIC DNA]</scope>
    <source>
        <strain evidence="1">Lindl</strain>
    </source>
</reference>
<proteinExistence type="predicted"/>
<dbReference type="AlphaFoldDB" id="A0AAV7H5D9"/>
<organism evidence="1 2">
    <name type="scientific">Dendrobium chrysotoxum</name>
    <name type="common">Orchid</name>
    <dbReference type="NCBI Taxonomy" id="161865"/>
    <lineage>
        <taxon>Eukaryota</taxon>
        <taxon>Viridiplantae</taxon>
        <taxon>Streptophyta</taxon>
        <taxon>Embryophyta</taxon>
        <taxon>Tracheophyta</taxon>
        <taxon>Spermatophyta</taxon>
        <taxon>Magnoliopsida</taxon>
        <taxon>Liliopsida</taxon>
        <taxon>Asparagales</taxon>
        <taxon>Orchidaceae</taxon>
        <taxon>Epidendroideae</taxon>
        <taxon>Malaxideae</taxon>
        <taxon>Dendrobiinae</taxon>
        <taxon>Dendrobium</taxon>
    </lineage>
</organism>
<protein>
    <submittedName>
        <fullName evidence="1">Uncharacterized protein</fullName>
    </submittedName>
</protein>
<name>A0AAV7H5D9_DENCH</name>
<evidence type="ECO:0000313" key="2">
    <source>
        <dbReference type="Proteomes" id="UP000775213"/>
    </source>
</evidence>
<comment type="caution">
    <text evidence="1">The sequence shown here is derived from an EMBL/GenBank/DDBJ whole genome shotgun (WGS) entry which is preliminary data.</text>
</comment>
<evidence type="ECO:0000313" key="1">
    <source>
        <dbReference type="EMBL" id="KAH0463082.1"/>
    </source>
</evidence>
<dbReference type="EMBL" id="JAGFBR010000008">
    <property type="protein sequence ID" value="KAH0463082.1"/>
    <property type="molecule type" value="Genomic_DNA"/>
</dbReference>
<accession>A0AAV7H5D9</accession>
<sequence>MINNLKKTHMLLTRNWFDQGYAGRRLQLYHRLHTGFVRPYSPIVVHISAKPSDSIGMAKKKEAFRTSTLYLFRSLSLFWSLPRSSVPWHNGLLVQSWTRSSTLVLITWKIKSWKGCKRTTPRSKLSPLPLTKHKSMINTWGRMMQFNVEPEHAHRHQNMADN</sequence>
<keyword evidence="2" id="KW-1185">Reference proteome</keyword>
<dbReference type="Proteomes" id="UP000775213">
    <property type="component" value="Unassembled WGS sequence"/>
</dbReference>
<gene>
    <name evidence="1" type="ORF">IEQ34_007664</name>
</gene>